<dbReference type="STRING" id="1305737.GCA_000526355_00150"/>
<proteinExistence type="predicted"/>
<feature type="transmembrane region" description="Helical" evidence="1">
    <location>
        <begin position="107"/>
        <end position="127"/>
    </location>
</feature>
<sequence>MKEFSVNIQEYIESGKLELFLLGELNEREREEVIAMAKAHPEIQQELDSLEEAMFSLDELTGVEPSIQTKEKIFATLEEDFQEKKISTPTAAPKETKTVKMTPWKPFAVAASLLAVLASAAAIYFAGKFYETDQKFVALQQEQTVLADNLNQVKQEFEQTDSRLDRLVAGDFRRIEMVGESFGMQKDAKVDVFWDQSQQEVFIAVNRLNSLSASFDYQLWAIGPDGPVGIGIVDPSQPFSLQQMNAVAEAGAFAITIEPKGGSESPTLEKLVVLGEVA</sequence>
<dbReference type="Pfam" id="PF10099">
    <property type="entry name" value="RskA_C"/>
    <property type="match status" value="1"/>
</dbReference>
<gene>
    <name evidence="3" type="primary">rskA</name>
    <name evidence="3" type="ORF">HLUCCX10_10510</name>
</gene>
<organism evidence="3 4">
    <name type="scientific">Algoriphagus marincola HL-49</name>
    <dbReference type="NCBI Taxonomy" id="1305737"/>
    <lineage>
        <taxon>Bacteria</taxon>
        <taxon>Pseudomonadati</taxon>
        <taxon>Bacteroidota</taxon>
        <taxon>Cytophagia</taxon>
        <taxon>Cytophagales</taxon>
        <taxon>Cyclobacteriaceae</taxon>
        <taxon>Algoriphagus</taxon>
    </lineage>
</organism>
<dbReference type="PATRIC" id="fig|1305737.6.peg.2724"/>
<name>A0A0N8KFL8_9BACT</name>
<comment type="caution">
    <text evidence="3">The sequence shown here is derived from an EMBL/GenBank/DDBJ whole genome shotgun (WGS) entry which is preliminary data.</text>
</comment>
<dbReference type="PANTHER" id="PTHR37461:SF1">
    <property type="entry name" value="ANTI-SIGMA-K FACTOR RSKA"/>
    <property type="match status" value="1"/>
</dbReference>
<feature type="domain" description="Anti-sigma K factor RskA C-terminal" evidence="2">
    <location>
        <begin position="115"/>
        <end position="267"/>
    </location>
</feature>
<evidence type="ECO:0000313" key="3">
    <source>
        <dbReference type="EMBL" id="KPQ14498.1"/>
    </source>
</evidence>
<dbReference type="GO" id="GO:0005886">
    <property type="term" value="C:plasma membrane"/>
    <property type="evidence" value="ECO:0007669"/>
    <property type="project" value="InterPro"/>
</dbReference>
<keyword evidence="1" id="KW-0812">Transmembrane</keyword>
<dbReference type="GO" id="GO:0016989">
    <property type="term" value="F:sigma factor antagonist activity"/>
    <property type="evidence" value="ECO:0007669"/>
    <property type="project" value="TreeGrafter"/>
</dbReference>
<accession>A0A0N8KFL8</accession>
<evidence type="ECO:0000256" key="1">
    <source>
        <dbReference type="SAM" id="Phobius"/>
    </source>
</evidence>
<dbReference type="Proteomes" id="UP000050421">
    <property type="component" value="Unassembled WGS sequence"/>
</dbReference>
<dbReference type="InterPro" id="IPR051474">
    <property type="entry name" value="Anti-sigma-K/W_factor"/>
</dbReference>
<keyword evidence="1" id="KW-1133">Transmembrane helix</keyword>
<evidence type="ECO:0000259" key="2">
    <source>
        <dbReference type="Pfam" id="PF10099"/>
    </source>
</evidence>
<protein>
    <submittedName>
        <fullName evidence="3">Anti-sigma K factor RskA</fullName>
    </submittedName>
</protein>
<dbReference type="PANTHER" id="PTHR37461">
    <property type="entry name" value="ANTI-SIGMA-K FACTOR RSKA"/>
    <property type="match status" value="1"/>
</dbReference>
<dbReference type="eggNOG" id="COG5343">
    <property type="taxonomic scope" value="Bacteria"/>
</dbReference>
<evidence type="ECO:0000313" key="4">
    <source>
        <dbReference type="Proteomes" id="UP000050421"/>
    </source>
</evidence>
<dbReference type="InterPro" id="IPR018764">
    <property type="entry name" value="RskA_C"/>
</dbReference>
<dbReference type="EMBL" id="LJXT01000063">
    <property type="protein sequence ID" value="KPQ14498.1"/>
    <property type="molecule type" value="Genomic_DNA"/>
</dbReference>
<reference evidence="3 4" key="1">
    <citation type="submission" date="2015-09" db="EMBL/GenBank/DDBJ databases">
        <title>Identification and resolution of microdiversity through metagenomic sequencing of parallel consortia.</title>
        <authorList>
            <person name="Nelson W.C."/>
            <person name="Romine M.F."/>
            <person name="Lindemann S.R."/>
        </authorList>
    </citation>
    <scope>NUCLEOTIDE SEQUENCE [LARGE SCALE GENOMIC DNA]</scope>
    <source>
        <strain evidence="3">HL-49</strain>
    </source>
</reference>
<keyword evidence="1" id="KW-0472">Membrane</keyword>
<dbReference type="GO" id="GO:0006417">
    <property type="term" value="P:regulation of translation"/>
    <property type="evidence" value="ECO:0007669"/>
    <property type="project" value="TreeGrafter"/>
</dbReference>
<dbReference type="AlphaFoldDB" id="A0A0N8KFL8"/>